<name>A0A2M8WLL3_9RHOB</name>
<keyword evidence="1" id="KW-0808">Transferase</keyword>
<dbReference type="AlphaFoldDB" id="A0A2M8WLL3"/>
<dbReference type="SUPFAM" id="SSF53335">
    <property type="entry name" value="S-adenosyl-L-methionine-dependent methyltransferases"/>
    <property type="match status" value="1"/>
</dbReference>
<dbReference type="Pfam" id="PF13489">
    <property type="entry name" value="Methyltransf_23"/>
    <property type="match status" value="1"/>
</dbReference>
<organism evidence="1 2">
    <name type="scientific">Yoonia maricola</name>
    <dbReference type="NCBI Taxonomy" id="420999"/>
    <lineage>
        <taxon>Bacteria</taxon>
        <taxon>Pseudomonadati</taxon>
        <taxon>Pseudomonadota</taxon>
        <taxon>Alphaproteobacteria</taxon>
        <taxon>Rhodobacterales</taxon>
        <taxon>Paracoccaceae</taxon>
        <taxon>Yoonia</taxon>
    </lineage>
</organism>
<dbReference type="InterPro" id="IPR029063">
    <property type="entry name" value="SAM-dependent_MTases_sf"/>
</dbReference>
<comment type="caution">
    <text evidence="1">The sequence shown here is derived from an EMBL/GenBank/DDBJ whole genome shotgun (WGS) entry which is preliminary data.</text>
</comment>
<dbReference type="RefSeq" id="WP_100366705.1">
    <property type="nucleotide sequence ID" value="NZ_PGTY01000001.1"/>
</dbReference>
<reference evidence="1 2" key="1">
    <citation type="submission" date="2017-11" db="EMBL/GenBank/DDBJ databases">
        <title>Genomic Encyclopedia of Archaeal and Bacterial Type Strains, Phase II (KMG-II): From Individual Species to Whole Genera.</title>
        <authorList>
            <person name="Goeker M."/>
        </authorList>
    </citation>
    <scope>NUCLEOTIDE SEQUENCE [LARGE SCALE GENOMIC DNA]</scope>
    <source>
        <strain evidence="1 2">DSM 29128</strain>
    </source>
</reference>
<dbReference type="GO" id="GO:0008168">
    <property type="term" value="F:methyltransferase activity"/>
    <property type="evidence" value="ECO:0007669"/>
    <property type="project" value="UniProtKB-KW"/>
</dbReference>
<accession>A0A2M8WLL3</accession>
<gene>
    <name evidence="1" type="ORF">BC777_0657</name>
</gene>
<dbReference type="CDD" id="cd02440">
    <property type="entry name" value="AdoMet_MTases"/>
    <property type="match status" value="1"/>
</dbReference>
<sequence>MTKKKDVLRPALWTRRPVQETIAVYADWADSYDEDVAARGYRTPDRLASALAAYASRDLPVLDFGCGTGIGGAALRRAGFEAIDGTDITAQMLEKAAASGIYRETWHSSPDDMGFAAGKYPIIVALGVVSLGAAPADTLGPLIGKLNAGGLLALSFNDPTLQDQSYAEALDTAVNAGRVTVIFREHGPHLDDIGMGSDVIILRRL</sequence>
<protein>
    <submittedName>
        <fullName evidence="1">Methyltransferase family protein</fullName>
    </submittedName>
</protein>
<keyword evidence="1" id="KW-0489">Methyltransferase</keyword>
<dbReference type="Gene3D" id="3.40.50.150">
    <property type="entry name" value="Vaccinia Virus protein VP39"/>
    <property type="match status" value="1"/>
</dbReference>
<dbReference type="GO" id="GO:0032259">
    <property type="term" value="P:methylation"/>
    <property type="evidence" value="ECO:0007669"/>
    <property type="project" value="UniProtKB-KW"/>
</dbReference>
<keyword evidence="2" id="KW-1185">Reference proteome</keyword>
<dbReference type="Proteomes" id="UP000228531">
    <property type="component" value="Unassembled WGS sequence"/>
</dbReference>
<dbReference type="OrthoDB" id="9807911at2"/>
<dbReference type="EMBL" id="PGTY01000001">
    <property type="protein sequence ID" value="PJI91817.1"/>
    <property type="molecule type" value="Genomic_DNA"/>
</dbReference>
<proteinExistence type="predicted"/>
<evidence type="ECO:0000313" key="1">
    <source>
        <dbReference type="EMBL" id="PJI91817.1"/>
    </source>
</evidence>
<evidence type="ECO:0000313" key="2">
    <source>
        <dbReference type="Proteomes" id="UP000228531"/>
    </source>
</evidence>